<keyword evidence="1" id="KW-0472">Membrane</keyword>
<gene>
    <name evidence="2" type="ORF">D6U17_08330</name>
</gene>
<name>A0A2S9VKJ7_LACPE</name>
<protein>
    <submittedName>
        <fullName evidence="2">Uncharacterized protein</fullName>
    </submittedName>
</protein>
<dbReference type="AlphaFoldDB" id="A0A2S9VKJ7"/>
<keyword evidence="1" id="KW-0812">Transmembrane</keyword>
<feature type="transmembrane region" description="Helical" evidence="1">
    <location>
        <begin position="6"/>
        <end position="27"/>
    </location>
</feature>
<accession>A0A2S9VKJ7</accession>
<keyword evidence="1" id="KW-1133">Transmembrane helix</keyword>
<evidence type="ECO:0000313" key="2">
    <source>
        <dbReference type="EMBL" id="RMW54898.1"/>
    </source>
</evidence>
<dbReference type="EMBL" id="RDCL01000052">
    <property type="protein sequence ID" value="RMW54898.1"/>
    <property type="molecule type" value="Genomic_DNA"/>
</dbReference>
<sequence length="138" mass="15840">MRTHQLINILTAELSALPVLIVAYYAITAKPTGEWQLVLNLPVCWLISSYLISYPLLLSAIPMLRRNPFKMQSISVQASLKYHSHLNERAARWDDEMNLAIFILERGVLMLLSEPVGLLLLLYFGIRRLQHDAKRKTP</sequence>
<feature type="transmembrane region" description="Helical" evidence="1">
    <location>
        <begin position="39"/>
        <end position="61"/>
    </location>
</feature>
<reference evidence="2 3" key="1">
    <citation type="submission" date="2018-10" db="EMBL/GenBank/DDBJ databases">
        <title>Genome sequences of five Lactobacillus pentosus strains isolated from brines of traditionally fermented spanish-style green table olives and differences between them.</title>
        <authorList>
            <person name="Jimenez Diaz R."/>
        </authorList>
    </citation>
    <scope>NUCLEOTIDE SEQUENCE [LARGE SCALE GENOMIC DNA]</scope>
    <source>
        <strain evidence="2 3">IG8</strain>
    </source>
</reference>
<evidence type="ECO:0000313" key="3">
    <source>
        <dbReference type="Proteomes" id="UP000281061"/>
    </source>
</evidence>
<proteinExistence type="predicted"/>
<evidence type="ECO:0000256" key="1">
    <source>
        <dbReference type="SAM" id="Phobius"/>
    </source>
</evidence>
<comment type="caution">
    <text evidence="2">The sequence shown here is derived from an EMBL/GenBank/DDBJ whole genome shotgun (WGS) entry which is preliminary data.</text>
</comment>
<organism evidence="2 3">
    <name type="scientific">Lactiplantibacillus pentosus</name>
    <name type="common">Lactobacillus pentosus</name>
    <dbReference type="NCBI Taxonomy" id="1589"/>
    <lineage>
        <taxon>Bacteria</taxon>
        <taxon>Bacillati</taxon>
        <taxon>Bacillota</taxon>
        <taxon>Bacilli</taxon>
        <taxon>Lactobacillales</taxon>
        <taxon>Lactobacillaceae</taxon>
        <taxon>Lactiplantibacillus</taxon>
    </lineage>
</organism>
<dbReference type="RefSeq" id="WP_050339594.1">
    <property type="nucleotide sequence ID" value="NZ_CP022130.1"/>
</dbReference>
<feature type="transmembrane region" description="Helical" evidence="1">
    <location>
        <begin position="107"/>
        <end position="126"/>
    </location>
</feature>
<dbReference type="Proteomes" id="UP000281061">
    <property type="component" value="Unassembled WGS sequence"/>
</dbReference>